<keyword evidence="2 7" id="KW-0813">Transport</keyword>
<keyword evidence="10" id="KW-1185">Reference proteome</keyword>
<comment type="subcellular location">
    <subcellularLocation>
        <location evidence="1 7">Membrane</location>
        <topology evidence="1 7">Multi-pass membrane protein</topology>
    </subcellularLocation>
</comment>
<evidence type="ECO:0000256" key="5">
    <source>
        <dbReference type="ARBA" id="ARBA00022989"/>
    </source>
</evidence>
<dbReference type="STRING" id="69332.A0A388K4J5"/>
<comment type="similarity">
    <text evidence="7">Belongs to the inorganic phosphate transporter (PiT) (TC 2.A.20) family.</text>
</comment>
<feature type="transmembrane region" description="Helical" evidence="7">
    <location>
        <begin position="60"/>
        <end position="79"/>
    </location>
</feature>
<dbReference type="Gramene" id="GBG64982">
    <property type="protein sequence ID" value="GBG64982"/>
    <property type="gene ID" value="CBR_g48731"/>
</dbReference>
<feature type="transmembrane region" description="Helical" evidence="7">
    <location>
        <begin position="531"/>
        <end position="558"/>
    </location>
</feature>
<evidence type="ECO:0000313" key="9">
    <source>
        <dbReference type="EMBL" id="GBG64982.1"/>
    </source>
</evidence>
<reference evidence="9 10" key="1">
    <citation type="journal article" date="2018" name="Cell">
        <title>The Chara Genome: Secondary Complexity and Implications for Plant Terrestrialization.</title>
        <authorList>
            <person name="Nishiyama T."/>
            <person name="Sakayama H."/>
            <person name="Vries J.D."/>
            <person name="Buschmann H."/>
            <person name="Saint-Marcoux D."/>
            <person name="Ullrich K.K."/>
            <person name="Haas F.B."/>
            <person name="Vanderstraeten L."/>
            <person name="Becker D."/>
            <person name="Lang D."/>
            <person name="Vosolsobe S."/>
            <person name="Rombauts S."/>
            <person name="Wilhelmsson P.K.I."/>
            <person name="Janitza P."/>
            <person name="Kern R."/>
            <person name="Heyl A."/>
            <person name="Rumpler F."/>
            <person name="Villalobos L.I.A.C."/>
            <person name="Clay J.M."/>
            <person name="Skokan R."/>
            <person name="Toyoda A."/>
            <person name="Suzuki Y."/>
            <person name="Kagoshima H."/>
            <person name="Schijlen E."/>
            <person name="Tajeshwar N."/>
            <person name="Catarino B."/>
            <person name="Hetherington A.J."/>
            <person name="Saltykova A."/>
            <person name="Bonnot C."/>
            <person name="Breuninger H."/>
            <person name="Symeonidi A."/>
            <person name="Radhakrishnan G.V."/>
            <person name="Van Nieuwerburgh F."/>
            <person name="Deforce D."/>
            <person name="Chang C."/>
            <person name="Karol K.G."/>
            <person name="Hedrich R."/>
            <person name="Ulvskov P."/>
            <person name="Glockner G."/>
            <person name="Delwiche C.F."/>
            <person name="Petrasek J."/>
            <person name="Van de Peer Y."/>
            <person name="Friml J."/>
            <person name="Beilby M."/>
            <person name="Dolan L."/>
            <person name="Kohara Y."/>
            <person name="Sugano S."/>
            <person name="Fujiyama A."/>
            <person name="Delaux P.-M."/>
            <person name="Quint M."/>
            <person name="TheiBen G."/>
            <person name="Hagemann M."/>
            <person name="Harholt J."/>
            <person name="Dunand C."/>
            <person name="Zachgo S."/>
            <person name="Langdale J."/>
            <person name="Maumus F."/>
            <person name="Straeten D.V.D."/>
            <person name="Gould S.B."/>
            <person name="Rensing S.A."/>
        </authorList>
    </citation>
    <scope>NUCLEOTIDE SEQUENCE [LARGE SCALE GENOMIC DNA]</scope>
    <source>
        <strain evidence="9 10">S276</strain>
    </source>
</reference>
<feature type="region of interest" description="Disordered" evidence="8">
    <location>
        <begin position="297"/>
        <end position="333"/>
    </location>
</feature>
<dbReference type="PANTHER" id="PTHR11101">
    <property type="entry name" value="PHOSPHATE TRANSPORTER"/>
    <property type="match status" value="1"/>
</dbReference>
<keyword evidence="4 7" id="KW-0812">Transmembrane</keyword>
<feature type="transmembrane region" description="Helical" evidence="7">
    <location>
        <begin position="21"/>
        <end position="40"/>
    </location>
</feature>
<protein>
    <recommendedName>
        <fullName evidence="7">Phosphate transporter</fullName>
    </recommendedName>
</protein>
<feature type="transmembrane region" description="Helical" evidence="7">
    <location>
        <begin position="216"/>
        <end position="234"/>
    </location>
</feature>
<dbReference type="GO" id="GO:0005315">
    <property type="term" value="F:phosphate transmembrane transporter activity"/>
    <property type="evidence" value="ECO:0007669"/>
    <property type="project" value="InterPro"/>
</dbReference>
<keyword evidence="3 7" id="KW-0592">Phosphate transport</keyword>
<evidence type="ECO:0000313" key="10">
    <source>
        <dbReference type="Proteomes" id="UP000265515"/>
    </source>
</evidence>
<evidence type="ECO:0000256" key="6">
    <source>
        <dbReference type="ARBA" id="ARBA00023136"/>
    </source>
</evidence>
<dbReference type="GO" id="GO:0016020">
    <property type="term" value="C:membrane"/>
    <property type="evidence" value="ECO:0007669"/>
    <property type="project" value="UniProtKB-SubCell"/>
</dbReference>
<dbReference type="Proteomes" id="UP000265515">
    <property type="component" value="Unassembled WGS sequence"/>
</dbReference>
<dbReference type="InterPro" id="IPR001204">
    <property type="entry name" value="Phos_transporter"/>
</dbReference>
<dbReference type="PANTHER" id="PTHR11101:SF80">
    <property type="entry name" value="PHOSPHATE TRANSPORTER"/>
    <property type="match status" value="1"/>
</dbReference>
<feature type="transmembrane region" description="Helical" evidence="7">
    <location>
        <begin position="446"/>
        <end position="465"/>
    </location>
</feature>
<comment type="caution">
    <text evidence="9">The sequence shown here is derived from an EMBL/GenBank/DDBJ whole genome shotgun (WGS) entry which is preliminary data.</text>
</comment>
<comment type="function">
    <text evidence="7">Sodium-phosphate symporter.</text>
</comment>
<dbReference type="GO" id="GO:0035435">
    <property type="term" value="P:phosphate ion transmembrane transport"/>
    <property type="evidence" value="ECO:0007669"/>
    <property type="project" value="TreeGrafter"/>
</dbReference>
<dbReference type="OMA" id="TKESHRI"/>
<feature type="transmembrane region" description="Helical" evidence="7">
    <location>
        <begin position="187"/>
        <end position="204"/>
    </location>
</feature>
<dbReference type="Pfam" id="PF01384">
    <property type="entry name" value="PHO4"/>
    <property type="match status" value="1"/>
</dbReference>
<evidence type="ECO:0000256" key="8">
    <source>
        <dbReference type="SAM" id="MobiDB-lite"/>
    </source>
</evidence>
<sequence length="563" mass="60394">MAAPKPSCDLSVCLPEATDGRYSWIVVAGGIVAFTFAWAMGANDVPNAFASVITSNVLSFKWAVAVSSVFELVGALLMGTKVTSSIIENVVKWEELKHRASLIMWGLTCALTASSIWATIATFYAWPISTTHTIIGAMVAPLLVMNAKDSIYWTGKRKKTETDGTWEGLPISPVLGIAISWVLSPVLAATVAGIFFGLIKRFILRRQNSAELTIKFLPFTSALTAFVIVLLVMFSSNSWLSDVRAWQSILIALGLALAALMLGFFVGVPFARKRLKRYDSLRRLEIEAELGEAAAAVGSSQERQLNEGGAESGRRREGRDPEAAGDAPSAGSSFKCEFAQTGYGGQDEGGDGGRGHGSAKKGVSWGFGGQVVFDEHTLRLHALSEKFNPRTEELFQLFQVLAGCAMAFAHGSNDVGNPIGPFAVIYSIHRDGDKFFEPSFKVPVKIWMLVLGGVGICVGFAVWGWRVTTSIGGGLTLMTPSRGFSCLLTSSFIVAVASKLGLPISTTQVLVGSTLGVGAADNFKTVDWWLFWKFFLSWVVTVAAAGGMTAFFFAVSVFSPIQP</sequence>
<dbReference type="OrthoDB" id="260807at2759"/>
<proteinExistence type="inferred from homology"/>
<keyword evidence="6 7" id="KW-0472">Membrane</keyword>
<gene>
    <name evidence="9" type="ORF">CBR_g48731</name>
</gene>
<dbReference type="EMBL" id="BFEA01000056">
    <property type="protein sequence ID" value="GBG64982.1"/>
    <property type="molecule type" value="Genomic_DNA"/>
</dbReference>
<feature type="compositionally biased region" description="Basic and acidic residues" evidence="8">
    <location>
        <begin position="312"/>
        <end position="322"/>
    </location>
</feature>
<evidence type="ECO:0000256" key="3">
    <source>
        <dbReference type="ARBA" id="ARBA00022592"/>
    </source>
</evidence>
<evidence type="ECO:0000256" key="1">
    <source>
        <dbReference type="ARBA" id="ARBA00004141"/>
    </source>
</evidence>
<evidence type="ECO:0000256" key="7">
    <source>
        <dbReference type="RuleBase" id="RU363058"/>
    </source>
</evidence>
<feature type="transmembrane region" description="Helical" evidence="7">
    <location>
        <begin position="246"/>
        <end position="271"/>
    </location>
</feature>
<feature type="transmembrane region" description="Helical" evidence="7">
    <location>
        <begin position="100"/>
        <end position="118"/>
    </location>
</feature>
<evidence type="ECO:0000256" key="4">
    <source>
        <dbReference type="ARBA" id="ARBA00022692"/>
    </source>
</evidence>
<evidence type="ECO:0000256" key="2">
    <source>
        <dbReference type="ARBA" id="ARBA00022448"/>
    </source>
</evidence>
<keyword evidence="5 7" id="KW-1133">Transmembrane helix</keyword>
<accession>A0A388K4J5</accession>
<name>A0A388K4J5_CHABU</name>
<dbReference type="AlphaFoldDB" id="A0A388K4J5"/>
<organism evidence="9 10">
    <name type="scientific">Chara braunii</name>
    <name type="common">Braun's stonewort</name>
    <dbReference type="NCBI Taxonomy" id="69332"/>
    <lineage>
        <taxon>Eukaryota</taxon>
        <taxon>Viridiplantae</taxon>
        <taxon>Streptophyta</taxon>
        <taxon>Charophyceae</taxon>
        <taxon>Charales</taxon>
        <taxon>Characeae</taxon>
        <taxon>Chara</taxon>
    </lineage>
</organism>